<reference evidence="11 12" key="1">
    <citation type="journal article" date="2016" name="Nat. Commun.">
        <title>Thousands of microbial genomes shed light on interconnected biogeochemical processes in an aquifer system.</title>
        <authorList>
            <person name="Anantharaman K."/>
            <person name="Brown C.T."/>
            <person name="Hug L.A."/>
            <person name="Sharon I."/>
            <person name="Castelle C.J."/>
            <person name="Probst A.J."/>
            <person name="Thomas B.C."/>
            <person name="Singh A."/>
            <person name="Wilkins M.J."/>
            <person name="Karaoz U."/>
            <person name="Brodie E.L."/>
            <person name="Williams K.H."/>
            <person name="Hubbard S.S."/>
            <person name="Banfield J.F."/>
        </authorList>
    </citation>
    <scope>NUCLEOTIDE SEQUENCE [LARGE SCALE GENOMIC DNA]</scope>
</reference>
<keyword evidence="4" id="KW-0862">Zinc</keyword>
<evidence type="ECO:0000313" key="11">
    <source>
        <dbReference type="EMBL" id="OGM26115.1"/>
    </source>
</evidence>
<comment type="caution">
    <text evidence="11">The sequence shown here is derived from an EMBL/GenBank/DDBJ whole genome shotgun (WGS) entry which is preliminary data.</text>
</comment>
<comment type="catalytic activity">
    <reaction evidence="7 8">
        <text>DNA(n) + a 2'-deoxyribonucleoside 5'-triphosphate = DNA(n+1) + diphosphate</text>
        <dbReference type="Rhea" id="RHEA:22508"/>
        <dbReference type="Rhea" id="RHEA-COMP:17339"/>
        <dbReference type="Rhea" id="RHEA-COMP:17340"/>
        <dbReference type="ChEBI" id="CHEBI:33019"/>
        <dbReference type="ChEBI" id="CHEBI:61560"/>
        <dbReference type="ChEBI" id="CHEBI:173112"/>
        <dbReference type="EC" id="2.7.7.7"/>
    </reaction>
</comment>
<evidence type="ECO:0000259" key="10">
    <source>
        <dbReference type="SMART" id="SM00382"/>
    </source>
</evidence>
<dbReference type="InterPro" id="IPR050238">
    <property type="entry name" value="DNA_Rep/Repair_Clamp_Loader"/>
</dbReference>
<sequence>MTLYLKYRPQTLEELDLTSVRDQLTKIVKSGKIPHAFLFLGPKGTGKTSAARILAKIINCQVSQPRVDASLGGPCNKCDQCVSITNGSNLDVIELDAASNRGIDDIRNLREGVKLAPTRAKKKVYIIDEAHMLTTEASNAFLKTLEEPPSHVIFILATTNPEKLIATVRSRLTNIVFKKASVQEVKRQLARVITGEKVTVENGVLEIIARASDGSFRDSVKILEQLIVETKSLKKSDVEEFLFRNREYRVDELLKFLADNDSKKSLQEIENVVNSGESIRDYLQVIIQRVRSALLAKEGLEGEDFIFFDKKDLLKILDLFFEARANSSITPIAQLPLEVAVLKWCNSGNSPSAISHQTSSHPESSDDHSEPSTQNVRPKKIDEETWKRILAVVKPKNASLEALLRAAKPIDFDGKNLNLGVFYKFHKERLETNQYKRIFEDTVGTVVGKNISVVFTLTEPPKKELELAKDESRLTDAKDEDIIKAAKEIFSS</sequence>
<dbReference type="GO" id="GO:0009360">
    <property type="term" value="C:DNA polymerase III complex"/>
    <property type="evidence" value="ECO:0007669"/>
    <property type="project" value="InterPro"/>
</dbReference>
<evidence type="ECO:0000256" key="1">
    <source>
        <dbReference type="ARBA" id="ARBA00006360"/>
    </source>
</evidence>
<comment type="function">
    <text evidence="8">DNA polymerase III is a complex, multichain enzyme responsible for most of the replicative synthesis in bacteria. This DNA polymerase also exhibits 3' to 5' exonuclease activity.</text>
</comment>
<keyword evidence="3 8" id="KW-0547">Nucleotide-binding</keyword>
<dbReference type="InterPro" id="IPR027417">
    <property type="entry name" value="P-loop_NTPase"/>
</dbReference>
<evidence type="ECO:0000256" key="3">
    <source>
        <dbReference type="ARBA" id="ARBA00022741"/>
    </source>
</evidence>
<dbReference type="Gene3D" id="3.40.50.300">
    <property type="entry name" value="P-loop containing nucleotide triphosphate hydrolases"/>
    <property type="match status" value="1"/>
</dbReference>
<keyword evidence="8" id="KW-0548">Nucleotidyltransferase</keyword>
<dbReference type="InterPro" id="IPR003593">
    <property type="entry name" value="AAA+_ATPase"/>
</dbReference>
<evidence type="ECO:0000313" key="12">
    <source>
        <dbReference type="Proteomes" id="UP000178851"/>
    </source>
</evidence>
<accession>A0A1F7YHY4</accession>
<dbReference type="NCBIfam" id="TIGR02397">
    <property type="entry name" value="dnaX_nterm"/>
    <property type="match status" value="1"/>
</dbReference>
<dbReference type="Gene3D" id="1.10.8.60">
    <property type="match status" value="1"/>
</dbReference>
<dbReference type="EC" id="2.7.7.7" evidence="8"/>
<evidence type="ECO:0000256" key="8">
    <source>
        <dbReference type="RuleBase" id="RU364063"/>
    </source>
</evidence>
<dbReference type="PANTHER" id="PTHR11669">
    <property type="entry name" value="REPLICATION FACTOR C / DNA POLYMERASE III GAMMA-TAU SUBUNIT"/>
    <property type="match status" value="1"/>
</dbReference>
<name>A0A1F7YHY4_9BACT</name>
<dbReference type="Pfam" id="PF20964">
    <property type="entry name" value="DnaX_C"/>
    <property type="match status" value="1"/>
</dbReference>
<dbReference type="Pfam" id="PF22608">
    <property type="entry name" value="DNAX_ATPase_lid"/>
    <property type="match status" value="1"/>
</dbReference>
<dbReference type="SUPFAM" id="SSF52540">
    <property type="entry name" value="P-loop containing nucleoside triphosphate hydrolases"/>
    <property type="match status" value="1"/>
</dbReference>
<keyword evidence="5 8" id="KW-0067">ATP-binding</keyword>
<evidence type="ECO:0000256" key="5">
    <source>
        <dbReference type="ARBA" id="ARBA00022840"/>
    </source>
</evidence>
<dbReference type="InterPro" id="IPR045085">
    <property type="entry name" value="HLD_clamp_pol_III_gamma_tau"/>
</dbReference>
<evidence type="ECO:0000256" key="2">
    <source>
        <dbReference type="ARBA" id="ARBA00022723"/>
    </source>
</evidence>
<dbReference type="SMART" id="SM00382">
    <property type="entry name" value="AAA"/>
    <property type="match status" value="1"/>
</dbReference>
<protein>
    <recommendedName>
        <fullName evidence="8">DNA polymerase III subunit gamma/tau</fullName>
        <ecNumber evidence="8">2.7.7.7</ecNumber>
    </recommendedName>
</protein>
<evidence type="ECO:0000256" key="7">
    <source>
        <dbReference type="ARBA" id="ARBA00049244"/>
    </source>
</evidence>
<dbReference type="Proteomes" id="UP000178851">
    <property type="component" value="Unassembled WGS sequence"/>
</dbReference>
<keyword evidence="6 8" id="KW-0239">DNA-directed DNA polymerase</keyword>
<organism evidence="11 12">
    <name type="scientific">Candidatus Woesebacteria bacterium RIFCSPHIGHO2_01_FULL_39_28</name>
    <dbReference type="NCBI Taxonomy" id="1802496"/>
    <lineage>
        <taxon>Bacteria</taxon>
        <taxon>Candidatus Woeseibacteriota</taxon>
    </lineage>
</organism>
<comment type="similarity">
    <text evidence="1 8">Belongs to the DnaX/STICHEL family.</text>
</comment>
<feature type="region of interest" description="Disordered" evidence="9">
    <location>
        <begin position="352"/>
        <end position="378"/>
    </location>
</feature>
<keyword evidence="2" id="KW-0479">Metal-binding</keyword>
<evidence type="ECO:0000256" key="4">
    <source>
        <dbReference type="ARBA" id="ARBA00022833"/>
    </source>
</evidence>
<dbReference type="GO" id="GO:0046872">
    <property type="term" value="F:metal ion binding"/>
    <property type="evidence" value="ECO:0007669"/>
    <property type="project" value="UniProtKB-KW"/>
</dbReference>
<dbReference type="InterPro" id="IPR012763">
    <property type="entry name" value="DNA_pol_III_sug/sutau_N"/>
</dbReference>
<dbReference type="EMBL" id="MGGI01000016">
    <property type="protein sequence ID" value="OGM26115.1"/>
    <property type="molecule type" value="Genomic_DNA"/>
</dbReference>
<dbReference type="PANTHER" id="PTHR11669:SF0">
    <property type="entry name" value="PROTEIN STICHEL-LIKE 2"/>
    <property type="match status" value="1"/>
</dbReference>
<dbReference type="GO" id="GO:0006261">
    <property type="term" value="P:DNA-templated DNA replication"/>
    <property type="evidence" value="ECO:0007669"/>
    <property type="project" value="TreeGrafter"/>
</dbReference>
<evidence type="ECO:0000256" key="9">
    <source>
        <dbReference type="SAM" id="MobiDB-lite"/>
    </source>
</evidence>
<dbReference type="InterPro" id="IPR038454">
    <property type="entry name" value="DnaA_N_sf"/>
</dbReference>
<feature type="domain" description="AAA+ ATPase" evidence="10">
    <location>
        <begin position="33"/>
        <end position="181"/>
    </location>
</feature>
<dbReference type="Pfam" id="PF13177">
    <property type="entry name" value="DNA_pol3_delta2"/>
    <property type="match status" value="1"/>
</dbReference>
<dbReference type="InterPro" id="IPR048448">
    <property type="entry name" value="DnaX-like_C"/>
</dbReference>
<dbReference type="Gene3D" id="3.30.300.180">
    <property type="match status" value="1"/>
</dbReference>
<keyword evidence="8" id="KW-0808">Transferase</keyword>
<dbReference type="GO" id="GO:0005524">
    <property type="term" value="F:ATP binding"/>
    <property type="evidence" value="ECO:0007669"/>
    <property type="project" value="UniProtKB-KW"/>
</dbReference>
<gene>
    <name evidence="8" type="primary">dnaX</name>
    <name evidence="11" type="ORF">A2627_03680</name>
</gene>
<proteinExistence type="inferred from homology"/>
<dbReference type="GO" id="GO:0003887">
    <property type="term" value="F:DNA-directed DNA polymerase activity"/>
    <property type="evidence" value="ECO:0007669"/>
    <property type="project" value="UniProtKB-KW"/>
</dbReference>
<evidence type="ECO:0000256" key="6">
    <source>
        <dbReference type="ARBA" id="ARBA00022932"/>
    </source>
</evidence>
<dbReference type="AlphaFoldDB" id="A0A1F7YHY4"/>
<keyword evidence="8" id="KW-0235">DNA replication</keyword>
<comment type="subunit">
    <text evidence="8">DNA polymerase III contains a core (composed of alpha, epsilon and theta chains) that associates with a tau subunit. This core dimerizes to form the POLIII' complex. PolIII' associates with the gamma complex (composed of gamma, delta, delta', psi and chi chains) and with the beta chain to form the complete DNA polymerase III complex.</text>
</comment>
<dbReference type="CDD" id="cd00009">
    <property type="entry name" value="AAA"/>
    <property type="match status" value="1"/>
</dbReference>